<dbReference type="Proteomes" id="UP000676194">
    <property type="component" value="Chromosome"/>
</dbReference>
<gene>
    <name evidence="2" type="ORF">KIH39_06550</name>
</gene>
<feature type="coiled-coil region" evidence="1">
    <location>
        <begin position="48"/>
        <end position="82"/>
    </location>
</feature>
<evidence type="ECO:0000256" key="1">
    <source>
        <dbReference type="SAM" id="Coils"/>
    </source>
</evidence>
<evidence type="ECO:0000313" key="2">
    <source>
        <dbReference type="EMBL" id="QVL33567.1"/>
    </source>
</evidence>
<proteinExistence type="predicted"/>
<keyword evidence="3" id="KW-1185">Reference proteome</keyword>
<organism evidence="2 3">
    <name type="scientific">Telmatocola sphagniphila</name>
    <dbReference type="NCBI Taxonomy" id="1123043"/>
    <lineage>
        <taxon>Bacteria</taxon>
        <taxon>Pseudomonadati</taxon>
        <taxon>Planctomycetota</taxon>
        <taxon>Planctomycetia</taxon>
        <taxon>Gemmatales</taxon>
        <taxon>Gemmataceae</taxon>
    </lineage>
</organism>
<dbReference type="RefSeq" id="WP_213498480.1">
    <property type="nucleotide sequence ID" value="NZ_CP074694.1"/>
</dbReference>
<name>A0A8E6B7Z9_9BACT</name>
<dbReference type="EMBL" id="CP074694">
    <property type="protein sequence ID" value="QVL33567.1"/>
    <property type="molecule type" value="Genomic_DNA"/>
</dbReference>
<reference evidence="2" key="1">
    <citation type="submission" date="2021-05" db="EMBL/GenBank/DDBJ databases">
        <title>Complete genome sequence of the cellulolytic planctomycete Telmatocola sphagniphila SP2T and characterization of the first cellulase from planctomycetes.</title>
        <authorList>
            <person name="Rakitin A.L."/>
            <person name="Beletsky A.V."/>
            <person name="Naumoff D.G."/>
            <person name="Kulichevskaya I.S."/>
            <person name="Mardanov A.V."/>
            <person name="Ravin N.V."/>
            <person name="Dedysh S.N."/>
        </authorList>
    </citation>
    <scope>NUCLEOTIDE SEQUENCE</scope>
    <source>
        <strain evidence="2">SP2T</strain>
    </source>
</reference>
<evidence type="ECO:0000313" key="3">
    <source>
        <dbReference type="Proteomes" id="UP000676194"/>
    </source>
</evidence>
<dbReference type="AlphaFoldDB" id="A0A8E6B7Z9"/>
<dbReference type="KEGG" id="tsph:KIH39_06550"/>
<sequence length="114" mass="13526">MDFAFYHHEQNPQGWRKAIVPVRRALRRVQRPYFVRLKDLLVGLWQSDKMLAEDLRKLRMQLEEMEEAHQALVKSHRALEMDRDALASRLAQIEDVILENPIPRKSDKPRLLAS</sequence>
<keyword evidence="1" id="KW-0175">Coiled coil</keyword>
<protein>
    <submittedName>
        <fullName evidence="2">Uncharacterized protein</fullName>
    </submittedName>
</protein>
<accession>A0A8E6B7Z9</accession>